<keyword evidence="1" id="KW-0472">Membrane</keyword>
<protein>
    <submittedName>
        <fullName evidence="2">Uncharacterized protein</fullName>
    </submittedName>
</protein>
<evidence type="ECO:0000256" key="1">
    <source>
        <dbReference type="SAM" id="Phobius"/>
    </source>
</evidence>
<evidence type="ECO:0000313" key="3">
    <source>
        <dbReference type="Proteomes" id="UP000574390"/>
    </source>
</evidence>
<gene>
    <name evidence="2" type="ORF">FOZ62_000914</name>
</gene>
<dbReference type="AlphaFoldDB" id="A0A7J6SD70"/>
<keyword evidence="1" id="KW-1133">Transmembrane helix</keyword>
<feature type="transmembrane region" description="Helical" evidence="1">
    <location>
        <begin position="12"/>
        <end position="30"/>
    </location>
</feature>
<name>A0A7J6SD70_PEROL</name>
<comment type="caution">
    <text evidence="2">The sequence shown here is derived from an EMBL/GenBank/DDBJ whole genome shotgun (WGS) entry which is preliminary data.</text>
</comment>
<organism evidence="2 3">
    <name type="scientific">Perkinsus olseni</name>
    <name type="common">Perkinsus atlanticus</name>
    <dbReference type="NCBI Taxonomy" id="32597"/>
    <lineage>
        <taxon>Eukaryota</taxon>
        <taxon>Sar</taxon>
        <taxon>Alveolata</taxon>
        <taxon>Perkinsozoa</taxon>
        <taxon>Perkinsea</taxon>
        <taxon>Perkinsida</taxon>
        <taxon>Perkinsidae</taxon>
        <taxon>Perkinsus</taxon>
    </lineage>
</organism>
<keyword evidence="1" id="KW-0812">Transmembrane</keyword>
<proteinExistence type="predicted"/>
<evidence type="ECO:0000313" key="2">
    <source>
        <dbReference type="EMBL" id="KAF4730838.1"/>
    </source>
</evidence>
<dbReference type="Proteomes" id="UP000574390">
    <property type="component" value="Unassembled WGS sequence"/>
</dbReference>
<feature type="transmembrane region" description="Helical" evidence="1">
    <location>
        <begin position="45"/>
        <end position="68"/>
    </location>
</feature>
<reference evidence="2 3" key="1">
    <citation type="submission" date="2020-04" db="EMBL/GenBank/DDBJ databases">
        <title>Perkinsus olseni comparative genomics.</title>
        <authorList>
            <person name="Bogema D.R."/>
        </authorList>
    </citation>
    <scope>NUCLEOTIDE SEQUENCE [LARGE SCALE GENOMIC DNA]</scope>
    <source>
        <strain evidence="2">ATCC PRA-205</strain>
    </source>
</reference>
<accession>A0A7J6SD70</accession>
<sequence length="73" mass="8441">MIRGKRLMRREDIFMGASTMTFTGITIFISQREVARVITMRLTKFWYVLFVTRISLQVADALVCLRIAPTLSV</sequence>
<dbReference type="EMBL" id="JABANM010015567">
    <property type="protein sequence ID" value="KAF4730838.1"/>
    <property type="molecule type" value="Genomic_DNA"/>
</dbReference>